<keyword evidence="1" id="KW-0175">Coiled coil</keyword>
<gene>
    <name evidence="2" type="ORF">LOD99_9101</name>
</gene>
<feature type="coiled-coil region" evidence="1">
    <location>
        <begin position="91"/>
        <end position="120"/>
    </location>
</feature>
<reference evidence="2 3" key="1">
    <citation type="journal article" date="2023" name="BMC Biol.">
        <title>The compact genome of the sponge Oopsacas minuta (Hexactinellida) is lacking key metazoan core genes.</title>
        <authorList>
            <person name="Santini S."/>
            <person name="Schenkelaars Q."/>
            <person name="Jourda C."/>
            <person name="Duchesne M."/>
            <person name="Belahbib H."/>
            <person name="Rocher C."/>
            <person name="Selva M."/>
            <person name="Riesgo A."/>
            <person name="Vervoort M."/>
            <person name="Leys S.P."/>
            <person name="Kodjabachian L."/>
            <person name="Le Bivic A."/>
            <person name="Borchiellini C."/>
            <person name="Claverie J.M."/>
            <person name="Renard E."/>
        </authorList>
    </citation>
    <scope>NUCLEOTIDE SEQUENCE [LARGE SCALE GENOMIC DNA]</scope>
    <source>
        <strain evidence="2">SPO-2</strain>
    </source>
</reference>
<dbReference type="EMBL" id="JAKMXF010000350">
    <property type="protein sequence ID" value="KAI6646909.1"/>
    <property type="molecule type" value="Genomic_DNA"/>
</dbReference>
<evidence type="ECO:0000256" key="1">
    <source>
        <dbReference type="SAM" id="Coils"/>
    </source>
</evidence>
<keyword evidence="3" id="KW-1185">Reference proteome</keyword>
<organism evidence="2 3">
    <name type="scientific">Oopsacas minuta</name>
    <dbReference type="NCBI Taxonomy" id="111878"/>
    <lineage>
        <taxon>Eukaryota</taxon>
        <taxon>Metazoa</taxon>
        <taxon>Porifera</taxon>
        <taxon>Hexactinellida</taxon>
        <taxon>Hexasterophora</taxon>
        <taxon>Lyssacinosida</taxon>
        <taxon>Leucopsacidae</taxon>
        <taxon>Oopsacas</taxon>
    </lineage>
</organism>
<sequence length="122" mass="13880">MLTALETVETLMRATHSLCRSGRVGLEIAIPHVRIQTEETPDIPGVDGLTGAGKMWVQVEVMSEEMTTMDDKRDENSLHAEVRKQEVHTSLETYEMNIAKADLNNEREKLETNATRLEDYFM</sequence>
<evidence type="ECO:0000313" key="2">
    <source>
        <dbReference type="EMBL" id="KAI6646909.1"/>
    </source>
</evidence>
<name>A0AAV7JER0_9METZ</name>
<comment type="caution">
    <text evidence="2">The sequence shown here is derived from an EMBL/GenBank/DDBJ whole genome shotgun (WGS) entry which is preliminary data.</text>
</comment>
<accession>A0AAV7JER0</accession>
<proteinExistence type="predicted"/>
<dbReference type="AlphaFoldDB" id="A0AAV7JER0"/>
<protein>
    <submittedName>
        <fullName evidence="2">Uncharacterized protein</fullName>
    </submittedName>
</protein>
<evidence type="ECO:0000313" key="3">
    <source>
        <dbReference type="Proteomes" id="UP001165289"/>
    </source>
</evidence>
<dbReference type="Proteomes" id="UP001165289">
    <property type="component" value="Unassembled WGS sequence"/>
</dbReference>